<dbReference type="PROSITE" id="PS51077">
    <property type="entry name" value="HTH_ICLR"/>
    <property type="match status" value="1"/>
</dbReference>
<dbReference type="PROSITE" id="PS51000">
    <property type="entry name" value="HTH_DEOR_2"/>
    <property type="match status" value="1"/>
</dbReference>
<feature type="domain" description="HTH deoR-type" evidence="4">
    <location>
        <begin position="23"/>
        <end position="78"/>
    </location>
</feature>
<feature type="domain" description="HTH iclR-type" evidence="5">
    <location>
        <begin position="21"/>
        <end position="82"/>
    </location>
</feature>
<feature type="domain" description="IclR-ED" evidence="6">
    <location>
        <begin position="83"/>
        <end position="264"/>
    </location>
</feature>
<evidence type="ECO:0000259" key="4">
    <source>
        <dbReference type="PROSITE" id="PS51000"/>
    </source>
</evidence>
<name>A0ABP7N6C3_9MICO</name>
<dbReference type="Proteomes" id="UP001501591">
    <property type="component" value="Unassembled WGS sequence"/>
</dbReference>
<proteinExistence type="predicted"/>
<comment type="caution">
    <text evidence="7">The sequence shown here is derived from an EMBL/GenBank/DDBJ whole genome shotgun (WGS) entry which is preliminary data.</text>
</comment>
<dbReference type="PANTHER" id="PTHR30136:SF24">
    <property type="entry name" value="HTH-TYPE TRANSCRIPTIONAL REPRESSOR ALLR"/>
    <property type="match status" value="1"/>
</dbReference>
<dbReference type="SUPFAM" id="SSF46785">
    <property type="entry name" value="Winged helix' DNA-binding domain"/>
    <property type="match status" value="1"/>
</dbReference>
<accession>A0ABP7N6C3</accession>
<keyword evidence="2" id="KW-0238">DNA-binding</keyword>
<dbReference type="SUPFAM" id="SSF55781">
    <property type="entry name" value="GAF domain-like"/>
    <property type="match status" value="1"/>
</dbReference>
<evidence type="ECO:0000256" key="3">
    <source>
        <dbReference type="ARBA" id="ARBA00023163"/>
    </source>
</evidence>
<protein>
    <submittedName>
        <fullName evidence="7">IclR family transcriptional regulator</fullName>
    </submittedName>
</protein>
<organism evidence="7 8">
    <name type="scientific">Microbacterium soli</name>
    <dbReference type="NCBI Taxonomy" id="446075"/>
    <lineage>
        <taxon>Bacteria</taxon>
        <taxon>Bacillati</taxon>
        <taxon>Actinomycetota</taxon>
        <taxon>Actinomycetes</taxon>
        <taxon>Micrococcales</taxon>
        <taxon>Microbacteriaceae</taxon>
        <taxon>Microbacterium</taxon>
    </lineage>
</organism>
<dbReference type="RefSeq" id="WP_344818954.1">
    <property type="nucleotide sequence ID" value="NZ_BAABCP010000001.1"/>
</dbReference>
<keyword evidence="3" id="KW-0804">Transcription</keyword>
<keyword evidence="1" id="KW-0805">Transcription regulation</keyword>
<dbReference type="SMART" id="SM00346">
    <property type="entry name" value="HTH_ICLR"/>
    <property type="match status" value="1"/>
</dbReference>
<evidence type="ECO:0000313" key="8">
    <source>
        <dbReference type="Proteomes" id="UP001501591"/>
    </source>
</evidence>
<dbReference type="InterPro" id="IPR029016">
    <property type="entry name" value="GAF-like_dom_sf"/>
</dbReference>
<evidence type="ECO:0000259" key="6">
    <source>
        <dbReference type="PROSITE" id="PS51078"/>
    </source>
</evidence>
<reference evidence="8" key="1">
    <citation type="journal article" date="2019" name="Int. J. Syst. Evol. Microbiol.">
        <title>The Global Catalogue of Microorganisms (GCM) 10K type strain sequencing project: providing services to taxonomists for standard genome sequencing and annotation.</title>
        <authorList>
            <consortium name="The Broad Institute Genomics Platform"/>
            <consortium name="The Broad Institute Genome Sequencing Center for Infectious Disease"/>
            <person name="Wu L."/>
            <person name="Ma J."/>
        </authorList>
    </citation>
    <scope>NUCLEOTIDE SEQUENCE [LARGE SCALE GENOMIC DNA]</scope>
    <source>
        <strain evidence="8">JCM 17024</strain>
    </source>
</reference>
<dbReference type="InterPro" id="IPR050707">
    <property type="entry name" value="HTH_MetabolicPath_Reg"/>
</dbReference>
<dbReference type="InterPro" id="IPR005471">
    <property type="entry name" value="Tscrpt_reg_IclR_N"/>
</dbReference>
<keyword evidence="8" id="KW-1185">Reference proteome</keyword>
<dbReference type="InterPro" id="IPR036388">
    <property type="entry name" value="WH-like_DNA-bd_sf"/>
</dbReference>
<dbReference type="Gene3D" id="3.30.450.40">
    <property type="match status" value="1"/>
</dbReference>
<dbReference type="Pfam" id="PF01614">
    <property type="entry name" value="IclR_C"/>
    <property type="match status" value="1"/>
</dbReference>
<dbReference type="PROSITE" id="PS51078">
    <property type="entry name" value="ICLR_ED"/>
    <property type="match status" value="1"/>
</dbReference>
<dbReference type="Gene3D" id="1.10.10.10">
    <property type="entry name" value="Winged helix-like DNA-binding domain superfamily/Winged helix DNA-binding domain"/>
    <property type="match status" value="1"/>
</dbReference>
<evidence type="ECO:0000256" key="2">
    <source>
        <dbReference type="ARBA" id="ARBA00023125"/>
    </source>
</evidence>
<gene>
    <name evidence="7" type="ORF">GCM10022383_15380</name>
</gene>
<dbReference type="InterPro" id="IPR036390">
    <property type="entry name" value="WH_DNA-bd_sf"/>
</dbReference>
<evidence type="ECO:0000313" key="7">
    <source>
        <dbReference type="EMBL" id="GAA3938165.1"/>
    </source>
</evidence>
<evidence type="ECO:0000259" key="5">
    <source>
        <dbReference type="PROSITE" id="PS51077"/>
    </source>
</evidence>
<dbReference type="Pfam" id="PF09339">
    <property type="entry name" value="HTH_IclR"/>
    <property type="match status" value="1"/>
</dbReference>
<dbReference type="InterPro" id="IPR001034">
    <property type="entry name" value="DeoR_HTH"/>
</dbReference>
<sequence>MTDKAEGEGMSERTANGRYELGSVDRALAVLSILAAHPRIRLGELSERLGANSTTVLRALRVLERHGMVRRPQGESEYVLGTRLVELGHAAVAAIDIVPSLRQFVAPLVHDFHATAHIGMLRDGMITVVDKVEPVAPTVRYSAVGTRMPLHATAGGKAALALAAPAVLEDLKELEACTVHTLTELEELRAELARIRDRRYSVEREEYHLGFGCVGSAVAVEGDIHTVSISGALLDAPVIEDCGTRLRDAVDAFLAVHVGAVSGL</sequence>
<evidence type="ECO:0000256" key="1">
    <source>
        <dbReference type="ARBA" id="ARBA00023015"/>
    </source>
</evidence>
<dbReference type="PANTHER" id="PTHR30136">
    <property type="entry name" value="HELIX-TURN-HELIX TRANSCRIPTIONAL REGULATOR, ICLR FAMILY"/>
    <property type="match status" value="1"/>
</dbReference>
<dbReference type="EMBL" id="BAABCP010000001">
    <property type="protein sequence ID" value="GAA3938165.1"/>
    <property type="molecule type" value="Genomic_DNA"/>
</dbReference>
<dbReference type="InterPro" id="IPR014757">
    <property type="entry name" value="Tscrpt_reg_IclR_C"/>
</dbReference>